<reference evidence="1" key="1">
    <citation type="submission" date="2018-05" db="EMBL/GenBank/DDBJ databases">
        <title>Complete Genome Sequences of Extremely Thermoacidophilic, Metal-Mobilizing Type-Strain Members of the Archaeal Family Sulfolobaceae: Acidianus brierleyi DSM-1651T, Acidianus sulfidivorans DSM-18786T, Metallosphaera hakonensis DSM-7519T, and Metallosphaera prunae DSM-10039T.</title>
        <authorList>
            <person name="Counts J.A."/>
            <person name="Kelly R.M."/>
        </authorList>
    </citation>
    <scope>NUCLEOTIDE SEQUENCE [LARGE SCALE GENOMIC DNA]</scope>
    <source>
        <strain evidence="1">HO1-1</strain>
    </source>
</reference>
<evidence type="ECO:0000313" key="2">
    <source>
        <dbReference type="Proteomes" id="UP000247586"/>
    </source>
</evidence>
<keyword evidence="2" id="KW-1185">Reference proteome</keyword>
<sequence>MYNQTVSNAIPRGHVIFNASHQAYIPGSIHPVVLDNNAGIVIKFSEKWSNIEYHEGRIIVYRNDQGKISVLEVEYDESSTSDV</sequence>
<dbReference type="GeneID" id="36833697"/>
<dbReference type="RefSeq" id="WP_110368641.1">
    <property type="nucleotide sequence ID" value="NZ_BBBA01000064.1"/>
</dbReference>
<name>A0A2U9IQW8_9CREN</name>
<dbReference type="OrthoDB" id="44149at2157"/>
<dbReference type="EMBL" id="CP029287">
    <property type="protein sequence ID" value="AWR98374.1"/>
    <property type="molecule type" value="Genomic_DNA"/>
</dbReference>
<evidence type="ECO:0000313" key="1">
    <source>
        <dbReference type="EMBL" id="AWR98374.1"/>
    </source>
</evidence>
<accession>A0A2U9IQW8</accession>
<organism evidence="1 2">
    <name type="scientific">Metallosphaera hakonensis JCM 8857 = DSM 7519</name>
    <dbReference type="NCBI Taxonomy" id="1293036"/>
    <lineage>
        <taxon>Archaea</taxon>
        <taxon>Thermoproteota</taxon>
        <taxon>Thermoprotei</taxon>
        <taxon>Sulfolobales</taxon>
        <taxon>Sulfolobaceae</taxon>
        <taxon>Metallosphaera</taxon>
    </lineage>
</organism>
<dbReference type="STRING" id="1293036.GCA_001315825_03097"/>
<dbReference type="AlphaFoldDB" id="A0A2U9IQW8"/>
<dbReference type="KEGG" id="mhk:DFR87_00105"/>
<dbReference type="Proteomes" id="UP000247586">
    <property type="component" value="Chromosome"/>
</dbReference>
<proteinExistence type="predicted"/>
<protein>
    <submittedName>
        <fullName evidence="1">Uncharacterized protein</fullName>
    </submittedName>
</protein>
<gene>
    <name evidence="1" type="ORF">DFR87_00105</name>
</gene>